<name>E9J8H5_SOLIN</name>
<dbReference type="InterPro" id="IPR005312">
    <property type="entry name" value="DUF1759"/>
</dbReference>
<dbReference type="AlphaFoldDB" id="E9J8H5"/>
<accession>E9J8H5</accession>
<dbReference type="HOGENOM" id="CLU_1965137_0_0_1"/>
<dbReference type="EMBL" id="GL769025">
    <property type="protein sequence ID" value="EFZ10881.1"/>
    <property type="molecule type" value="Genomic_DNA"/>
</dbReference>
<dbReference type="Pfam" id="PF03564">
    <property type="entry name" value="DUF1759"/>
    <property type="match status" value="1"/>
</dbReference>
<organism>
    <name type="scientific">Solenopsis invicta</name>
    <name type="common">Red imported fire ant</name>
    <name type="synonym">Solenopsis wagneri</name>
    <dbReference type="NCBI Taxonomy" id="13686"/>
    <lineage>
        <taxon>Eukaryota</taxon>
        <taxon>Metazoa</taxon>
        <taxon>Ecdysozoa</taxon>
        <taxon>Arthropoda</taxon>
        <taxon>Hexapoda</taxon>
        <taxon>Insecta</taxon>
        <taxon>Pterygota</taxon>
        <taxon>Neoptera</taxon>
        <taxon>Endopterygota</taxon>
        <taxon>Hymenoptera</taxon>
        <taxon>Apocrita</taxon>
        <taxon>Aculeata</taxon>
        <taxon>Formicoidea</taxon>
        <taxon>Formicidae</taxon>
        <taxon>Myrmicinae</taxon>
        <taxon>Solenopsis</taxon>
    </lineage>
</organism>
<proteinExistence type="predicted"/>
<reference evidence="1" key="1">
    <citation type="journal article" date="2011" name="Proc. Natl. Acad. Sci. U.S.A.">
        <title>The genome of the fire ant Solenopsis invicta.</title>
        <authorList>
            <person name="Wurm Y."/>
            <person name="Wang J."/>
            <person name="Riba-Grognuz O."/>
            <person name="Corona M."/>
            <person name="Nygaard S."/>
            <person name="Hunt B.G."/>
            <person name="Ingram K.K."/>
            <person name="Falquet L."/>
            <person name="Nipitwattanaphon M."/>
            <person name="Gotzek D."/>
            <person name="Dijkstra M.B."/>
            <person name="Oettler J."/>
            <person name="Comtesse F."/>
            <person name="Shih C.J."/>
            <person name="Wu W.J."/>
            <person name="Yang C.C."/>
            <person name="Thomas J."/>
            <person name="Beaudoing E."/>
            <person name="Pradervand S."/>
            <person name="Flegel V."/>
            <person name="Cook E.D."/>
            <person name="Fabbretti R."/>
            <person name="Stockinger H."/>
            <person name="Long L."/>
            <person name="Farmerie W.G."/>
            <person name="Oakey J."/>
            <person name="Boomsma J.J."/>
            <person name="Pamilo P."/>
            <person name="Yi S.V."/>
            <person name="Heinze J."/>
            <person name="Goodisman M.A."/>
            <person name="Farinelli L."/>
            <person name="Harshman K."/>
            <person name="Hulo N."/>
            <person name="Cerutti L."/>
            <person name="Xenarios I."/>
            <person name="Shoemaker D."/>
            <person name="Keller L."/>
        </authorList>
    </citation>
    <scope>NUCLEOTIDE SEQUENCE [LARGE SCALE GENOMIC DNA]</scope>
</reference>
<feature type="non-terminal residue" evidence="1">
    <location>
        <position position="128"/>
    </location>
</feature>
<protein>
    <submittedName>
        <fullName evidence="1">Uncharacterized protein</fullName>
    </submittedName>
</protein>
<gene>
    <name evidence="1" type="ORF">SINV_04399</name>
</gene>
<sequence length="128" mass="14606">MFVTAMMKEDHVVLRRLLDSFLKHMRVLKALGRPTDQWDNLIIHLITNCLDQKTSQVWEITITRGETFARVGRPQALESRQNKSSQAKGTTANLVTAAYKCAYCEKVGHSIYKGDSEQPMCPCKDMFL</sequence>
<evidence type="ECO:0000313" key="1">
    <source>
        <dbReference type="EMBL" id="EFZ10881.1"/>
    </source>
</evidence>